<evidence type="ECO:0000256" key="7">
    <source>
        <dbReference type="SAM" id="Phobius"/>
    </source>
</evidence>
<evidence type="ECO:0008006" key="10">
    <source>
        <dbReference type="Google" id="ProtNLM"/>
    </source>
</evidence>
<proteinExistence type="inferred from homology"/>
<sequence length="570" mass="63366">MSQTSLKQRIMRRLEVNRDIDTDVGAYINKDTRPLPPSRRPYGPWEFVGLWMVTGSFNVGGWTTGSSVISLGLNVWQSMLAIIIAHTFVGFVCIAGGHPGAKWHIGFPFWMKQVWGVWGYLFPMAIRVFLSFVWTATNTWYGGQCLKVFFTALWPSFADLDTELAGGSMHVSDFVAFFLFIVSCLPLMLMSPEKYKRPFLIASTTVATTVFVLLIWAMVRAGGGGALLSDVSGVSGVKPAKGSKLGWAFVAAVTANIGGIATHMFSQSDYTRYARKPGDQVLAQLVMVPLGTIIVACIGIVCTSCAAQLYPETSKLLWQPYAFLSTILKYENNSGARAGVAFASLAFVFSQYGIVVASNLVVAGIDLAALLPRWFTIRRGAYFTIGFAFIMQPWQLLSTATNFLTVVGSFNVFLGPFMGIMFADYFLLRKRTMKLTDLFEESSKSIYWYWRGWNWRAAIAWLSSVWCLLPGLIQRGVAPKAIWPGWTHLYWLAWFLGCFISGAIYMCLELIWPIANKTTVDEEDYFGTFSEIPRLTGMATTLENDSSIEELSHSKKAEEEKTAEGASMEV</sequence>
<feature type="transmembrane region" description="Helical" evidence="7">
    <location>
        <begin position="245"/>
        <end position="265"/>
    </location>
</feature>
<feature type="compositionally biased region" description="Basic and acidic residues" evidence="6">
    <location>
        <begin position="550"/>
        <end position="563"/>
    </location>
</feature>
<evidence type="ECO:0000256" key="6">
    <source>
        <dbReference type="SAM" id="MobiDB-lite"/>
    </source>
</evidence>
<comment type="caution">
    <text evidence="8">The sequence shown here is derived from an EMBL/GenBank/DDBJ whole genome shotgun (WGS) entry which is preliminary data.</text>
</comment>
<feature type="transmembrane region" description="Helical" evidence="7">
    <location>
        <begin position="453"/>
        <end position="473"/>
    </location>
</feature>
<keyword evidence="9" id="KW-1185">Reference proteome</keyword>
<protein>
    <recommendedName>
        <fullName evidence="10">NCS1 nucleoside transporter</fullName>
    </recommendedName>
</protein>
<keyword evidence="3 7" id="KW-0812">Transmembrane</keyword>
<dbReference type="InterPro" id="IPR001248">
    <property type="entry name" value="Pur-cyt_permease"/>
</dbReference>
<evidence type="ECO:0000313" key="8">
    <source>
        <dbReference type="EMBL" id="KAK5050909.1"/>
    </source>
</evidence>
<dbReference type="GeneID" id="89971655"/>
<feature type="transmembrane region" description="Helical" evidence="7">
    <location>
        <begin position="488"/>
        <end position="508"/>
    </location>
</feature>
<feature type="transmembrane region" description="Helical" evidence="7">
    <location>
        <begin position="199"/>
        <end position="219"/>
    </location>
</feature>
<organism evidence="8 9">
    <name type="scientific">Exophiala bonariae</name>
    <dbReference type="NCBI Taxonomy" id="1690606"/>
    <lineage>
        <taxon>Eukaryota</taxon>
        <taxon>Fungi</taxon>
        <taxon>Dikarya</taxon>
        <taxon>Ascomycota</taxon>
        <taxon>Pezizomycotina</taxon>
        <taxon>Eurotiomycetes</taxon>
        <taxon>Chaetothyriomycetidae</taxon>
        <taxon>Chaetothyriales</taxon>
        <taxon>Herpotrichiellaceae</taxon>
        <taxon>Exophiala</taxon>
    </lineage>
</organism>
<dbReference type="AlphaFoldDB" id="A0AAV9N997"/>
<evidence type="ECO:0000256" key="3">
    <source>
        <dbReference type="ARBA" id="ARBA00022692"/>
    </source>
</evidence>
<comment type="similarity">
    <text evidence="2">Belongs to the purine-cytosine permease (2.A.39) family.</text>
</comment>
<evidence type="ECO:0000256" key="5">
    <source>
        <dbReference type="ARBA" id="ARBA00023136"/>
    </source>
</evidence>
<dbReference type="PANTHER" id="PTHR30618">
    <property type="entry name" value="NCS1 FAMILY PURINE/PYRIMIDINE TRANSPORTER"/>
    <property type="match status" value="1"/>
</dbReference>
<evidence type="ECO:0000256" key="1">
    <source>
        <dbReference type="ARBA" id="ARBA00004141"/>
    </source>
</evidence>
<evidence type="ECO:0000313" key="9">
    <source>
        <dbReference type="Proteomes" id="UP001358417"/>
    </source>
</evidence>
<dbReference type="Gene3D" id="1.10.4160.10">
    <property type="entry name" value="Hydantoin permease"/>
    <property type="match status" value="1"/>
</dbReference>
<dbReference type="Pfam" id="PF02133">
    <property type="entry name" value="Transp_cyt_pur"/>
    <property type="match status" value="1"/>
</dbReference>
<feature type="transmembrane region" description="Helical" evidence="7">
    <location>
        <begin position="75"/>
        <end position="96"/>
    </location>
</feature>
<feature type="transmembrane region" description="Helical" evidence="7">
    <location>
        <begin position="380"/>
        <end position="397"/>
    </location>
</feature>
<name>A0AAV9N997_9EURO</name>
<evidence type="ECO:0000256" key="2">
    <source>
        <dbReference type="ARBA" id="ARBA00008974"/>
    </source>
</evidence>
<feature type="transmembrane region" description="Helical" evidence="7">
    <location>
        <begin position="117"/>
        <end position="137"/>
    </location>
</feature>
<dbReference type="InterPro" id="IPR045225">
    <property type="entry name" value="Uracil/uridine/allantoin_perm"/>
</dbReference>
<dbReference type="PANTHER" id="PTHR30618:SF15">
    <property type="entry name" value="NICOTINAMIDE RIBOSIDE TRANSPORTER 1-RELATED"/>
    <property type="match status" value="1"/>
</dbReference>
<dbReference type="Proteomes" id="UP001358417">
    <property type="component" value="Unassembled WGS sequence"/>
</dbReference>
<feature type="transmembrane region" description="Helical" evidence="7">
    <location>
        <begin position="340"/>
        <end position="368"/>
    </location>
</feature>
<reference evidence="8 9" key="1">
    <citation type="submission" date="2023-08" db="EMBL/GenBank/DDBJ databases">
        <title>Black Yeasts Isolated from many extreme environments.</title>
        <authorList>
            <person name="Coleine C."/>
            <person name="Stajich J.E."/>
            <person name="Selbmann L."/>
        </authorList>
    </citation>
    <scope>NUCLEOTIDE SEQUENCE [LARGE SCALE GENOMIC DNA]</scope>
    <source>
        <strain evidence="8 9">CCFEE 5792</strain>
    </source>
</reference>
<feature type="transmembrane region" description="Helical" evidence="7">
    <location>
        <begin position="174"/>
        <end position="192"/>
    </location>
</feature>
<dbReference type="GO" id="GO:0005886">
    <property type="term" value="C:plasma membrane"/>
    <property type="evidence" value="ECO:0007669"/>
    <property type="project" value="TreeGrafter"/>
</dbReference>
<evidence type="ECO:0000256" key="4">
    <source>
        <dbReference type="ARBA" id="ARBA00022989"/>
    </source>
</evidence>
<feature type="region of interest" description="Disordered" evidence="6">
    <location>
        <begin position="548"/>
        <end position="570"/>
    </location>
</feature>
<comment type="subcellular location">
    <subcellularLocation>
        <location evidence="1">Membrane</location>
        <topology evidence="1">Multi-pass membrane protein</topology>
    </subcellularLocation>
</comment>
<feature type="transmembrane region" description="Helical" evidence="7">
    <location>
        <begin position="285"/>
        <end position="310"/>
    </location>
</feature>
<keyword evidence="5 7" id="KW-0472">Membrane</keyword>
<feature type="transmembrane region" description="Helical" evidence="7">
    <location>
        <begin position="47"/>
        <end position="69"/>
    </location>
</feature>
<dbReference type="RefSeq" id="XP_064705409.1">
    <property type="nucleotide sequence ID" value="XM_064847056.1"/>
</dbReference>
<feature type="transmembrane region" description="Helical" evidence="7">
    <location>
        <begin position="403"/>
        <end position="428"/>
    </location>
</feature>
<dbReference type="GO" id="GO:0015205">
    <property type="term" value="F:nucleobase transmembrane transporter activity"/>
    <property type="evidence" value="ECO:0007669"/>
    <property type="project" value="TreeGrafter"/>
</dbReference>
<gene>
    <name evidence="8" type="ORF">LTR84_003468</name>
</gene>
<accession>A0AAV9N997</accession>
<keyword evidence="4 7" id="KW-1133">Transmembrane helix</keyword>
<dbReference type="EMBL" id="JAVRRD010000016">
    <property type="protein sequence ID" value="KAK5050909.1"/>
    <property type="molecule type" value="Genomic_DNA"/>
</dbReference>